<dbReference type="PANTHER" id="PTHR36505">
    <property type="entry name" value="BLR1072 PROTEIN"/>
    <property type="match status" value="1"/>
</dbReference>
<gene>
    <name evidence="4" type="ORF">DES45_105102</name>
</gene>
<comment type="caution">
    <text evidence="4">The sequence shown here is derived from an EMBL/GenBank/DDBJ whole genome shotgun (WGS) entry which is preliminary data.</text>
</comment>
<dbReference type="AlphaFoldDB" id="A0A370HJ76"/>
<dbReference type="Proteomes" id="UP000254925">
    <property type="component" value="Unassembled WGS sequence"/>
</dbReference>
<proteinExistence type="predicted"/>
<dbReference type="PANTHER" id="PTHR36505:SF1">
    <property type="entry name" value="BLR1072 PROTEIN"/>
    <property type="match status" value="1"/>
</dbReference>
<dbReference type="RefSeq" id="WP_114770604.1">
    <property type="nucleotide sequence ID" value="NZ_QQBB01000005.1"/>
</dbReference>
<dbReference type="InterPro" id="IPR011033">
    <property type="entry name" value="PRC_barrel-like_sf"/>
</dbReference>
<feature type="region of interest" description="Disordered" evidence="1">
    <location>
        <begin position="136"/>
        <end position="207"/>
    </location>
</feature>
<reference evidence="4 5" key="1">
    <citation type="submission" date="2018-07" db="EMBL/GenBank/DDBJ databases">
        <title>Genomic Encyclopedia of Type Strains, Phase IV (KMG-IV): sequencing the most valuable type-strain genomes for metagenomic binning, comparative biology and taxonomic classification.</title>
        <authorList>
            <person name="Goeker M."/>
        </authorList>
    </citation>
    <scope>NUCLEOTIDE SEQUENCE [LARGE SCALE GENOMIC DNA]</scope>
    <source>
        <strain evidence="4 5">DSM 14364</strain>
    </source>
</reference>
<feature type="compositionally biased region" description="Low complexity" evidence="1">
    <location>
        <begin position="137"/>
        <end position="179"/>
    </location>
</feature>
<dbReference type="Gene3D" id="2.30.30.240">
    <property type="entry name" value="PRC-barrel domain"/>
    <property type="match status" value="1"/>
</dbReference>
<dbReference type="OrthoDB" id="7818259at2"/>
<dbReference type="SUPFAM" id="SSF50346">
    <property type="entry name" value="PRC-barrel domain"/>
    <property type="match status" value="1"/>
</dbReference>
<feature type="chain" id="PRO_5016859913" evidence="2">
    <location>
        <begin position="22"/>
        <end position="207"/>
    </location>
</feature>
<sequence>MLTRVAIGLLAGTLLSAPVLAQTSTSPSTSAPAGSSTAPATTTQGSQMNQGSSAMQGGNIQYITQGKPDMWRASKLDGVNVYNQNNERIGEIDDVLVDKSGKVEAVVIGVGGFLGIGERNVAVPFDSLQWQMEEPRTAANTTTGTTTSSGTTTTTAPATTGTVANAPANNTAGSTSANNMPEAPARAVLANATKDQLKQAPEFKYSR</sequence>
<protein>
    <submittedName>
        <fullName evidence="4">Sporulation protein YlmC with PRC-barrel domain</fullName>
    </submittedName>
</protein>
<name>A0A370HJ76_9HYPH</name>
<evidence type="ECO:0000256" key="1">
    <source>
        <dbReference type="SAM" id="MobiDB-lite"/>
    </source>
</evidence>
<feature type="region of interest" description="Disordered" evidence="1">
    <location>
        <begin position="23"/>
        <end position="55"/>
    </location>
</feature>
<feature type="signal peptide" evidence="2">
    <location>
        <begin position="1"/>
        <end position="21"/>
    </location>
</feature>
<evidence type="ECO:0000256" key="2">
    <source>
        <dbReference type="SAM" id="SignalP"/>
    </source>
</evidence>
<organism evidence="4 5">
    <name type="scientific">Microvirga subterranea</name>
    <dbReference type="NCBI Taxonomy" id="186651"/>
    <lineage>
        <taxon>Bacteria</taxon>
        <taxon>Pseudomonadati</taxon>
        <taxon>Pseudomonadota</taxon>
        <taxon>Alphaproteobacteria</taxon>
        <taxon>Hyphomicrobiales</taxon>
        <taxon>Methylobacteriaceae</taxon>
        <taxon>Microvirga</taxon>
    </lineage>
</organism>
<keyword evidence="2" id="KW-0732">Signal</keyword>
<dbReference type="InterPro" id="IPR027275">
    <property type="entry name" value="PRC-brl_dom"/>
</dbReference>
<dbReference type="EMBL" id="QQBB01000005">
    <property type="protein sequence ID" value="RDI58579.1"/>
    <property type="molecule type" value="Genomic_DNA"/>
</dbReference>
<feature type="domain" description="PRC-barrel" evidence="3">
    <location>
        <begin position="69"/>
        <end position="126"/>
    </location>
</feature>
<keyword evidence="5" id="KW-1185">Reference proteome</keyword>
<evidence type="ECO:0000313" key="4">
    <source>
        <dbReference type="EMBL" id="RDI58579.1"/>
    </source>
</evidence>
<dbReference type="Pfam" id="PF05239">
    <property type="entry name" value="PRC"/>
    <property type="match status" value="1"/>
</dbReference>
<feature type="compositionally biased region" description="Low complexity" evidence="1">
    <location>
        <begin position="23"/>
        <end position="47"/>
    </location>
</feature>
<evidence type="ECO:0000313" key="5">
    <source>
        <dbReference type="Proteomes" id="UP000254925"/>
    </source>
</evidence>
<accession>A0A370HJ76</accession>
<evidence type="ECO:0000259" key="3">
    <source>
        <dbReference type="Pfam" id="PF05239"/>
    </source>
</evidence>